<keyword evidence="2 5" id="KW-0819">tRNA processing</keyword>
<dbReference type="SUPFAM" id="SSF52540">
    <property type="entry name" value="P-loop containing nucleoside triphosphate hydrolases"/>
    <property type="match status" value="1"/>
</dbReference>
<dbReference type="InterPro" id="IPR027368">
    <property type="entry name" value="MnmE_dom2"/>
</dbReference>
<dbReference type="Pfam" id="PF12631">
    <property type="entry name" value="MnmE_helical"/>
    <property type="match status" value="1"/>
</dbReference>
<dbReference type="CDD" id="cd04164">
    <property type="entry name" value="trmE"/>
    <property type="match status" value="1"/>
</dbReference>
<gene>
    <name evidence="7" type="ORF">CSSPTR1EN2_LOCUS10895</name>
</gene>
<organism evidence="7 8">
    <name type="scientific">Sphagnum troendelagicum</name>
    <dbReference type="NCBI Taxonomy" id="128251"/>
    <lineage>
        <taxon>Eukaryota</taxon>
        <taxon>Viridiplantae</taxon>
        <taxon>Streptophyta</taxon>
        <taxon>Embryophyta</taxon>
        <taxon>Bryophyta</taxon>
        <taxon>Sphagnophytina</taxon>
        <taxon>Sphagnopsida</taxon>
        <taxon>Sphagnales</taxon>
        <taxon>Sphagnaceae</taxon>
        <taxon>Sphagnum</taxon>
    </lineage>
</organism>
<evidence type="ECO:0000313" key="7">
    <source>
        <dbReference type="EMBL" id="CAK9211665.1"/>
    </source>
</evidence>
<reference evidence="7" key="1">
    <citation type="submission" date="2024-02" db="EMBL/GenBank/DDBJ databases">
        <authorList>
            <consortium name="ELIXIR-Norway"/>
            <consortium name="Elixir Norway"/>
        </authorList>
    </citation>
    <scope>NUCLEOTIDE SEQUENCE</scope>
</reference>
<evidence type="ECO:0000313" key="8">
    <source>
        <dbReference type="Proteomes" id="UP001497512"/>
    </source>
</evidence>
<dbReference type="Pfam" id="PF10396">
    <property type="entry name" value="TrmE_N"/>
    <property type="match status" value="1"/>
</dbReference>
<comment type="similarity">
    <text evidence="1 5">Belongs to the TRAFAC class TrmE-Era-EngA-EngB-Septin-like GTPase superfamily. TrmE GTPase family.</text>
</comment>
<dbReference type="InterPro" id="IPR004520">
    <property type="entry name" value="GTPase_MnmE"/>
</dbReference>
<accession>A0ABP0U362</accession>
<evidence type="ECO:0000256" key="1">
    <source>
        <dbReference type="ARBA" id="ARBA00011043"/>
    </source>
</evidence>
<dbReference type="NCBIfam" id="TIGR00231">
    <property type="entry name" value="small_GTP"/>
    <property type="match status" value="1"/>
</dbReference>
<dbReference type="CDD" id="cd14858">
    <property type="entry name" value="TrmE_N"/>
    <property type="match status" value="1"/>
</dbReference>
<evidence type="ECO:0000256" key="3">
    <source>
        <dbReference type="ARBA" id="ARBA00022741"/>
    </source>
</evidence>
<evidence type="ECO:0000259" key="6">
    <source>
        <dbReference type="PROSITE" id="PS51709"/>
    </source>
</evidence>
<dbReference type="Gene3D" id="3.40.50.300">
    <property type="entry name" value="P-loop containing nucleotide triphosphate hydrolases"/>
    <property type="match status" value="1"/>
</dbReference>
<feature type="domain" description="TrmE-type G" evidence="6">
    <location>
        <begin position="365"/>
        <end position="526"/>
    </location>
</feature>
<evidence type="ECO:0000256" key="2">
    <source>
        <dbReference type="ARBA" id="ARBA00022694"/>
    </source>
</evidence>
<keyword evidence="3 5" id="KW-0547">Nucleotide-binding</keyword>
<dbReference type="Pfam" id="PF01926">
    <property type="entry name" value="MMR_HSR1"/>
    <property type="match status" value="1"/>
</dbReference>
<dbReference type="InterPro" id="IPR006073">
    <property type="entry name" value="GTP-bd"/>
</dbReference>
<evidence type="ECO:0000256" key="5">
    <source>
        <dbReference type="RuleBase" id="RU003313"/>
    </source>
</evidence>
<dbReference type="InterPro" id="IPR031168">
    <property type="entry name" value="G_TrmE"/>
</dbReference>
<dbReference type="PANTHER" id="PTHR42714:SF2">
    <property type="entry name" value="TRNA MODIFICATION GTPASE GTPBP3, MITOCHONDRIAL"/>
    <property type="match status" value="1"/>
</dbReference>
<dbReference type="InterPro" id="IPR005225">
    <property type="entry name" value="Small_GTP-bd"/>
</dbReference>
<dbReference type="NCBIfam" id="TIGR00450">
    <property type="entry name" value="mnmE_trmE_thdF"/>
    <property type="match status" value="1"/>
</dbReference>
<dbReference type="InterPro" id="IPR027266">
    <property type="entry name" value="TrmE/GcvT-like"/>
</dbReference>
<keyword evidence="8" id="KW-1185">Reference proteome</keyword>
<dbReference type="HAMAP" id="MF_00379">
    <property type="entry name" value="GTPase_MnmE"/>
    <property type="match status" value="1"/>
</dbReference>
<dbReference type="Gene3D" id="1.20.120.430">
    <property type="entry name" value="tRNA modification GTPase MnmE domain 2"/>
    <property type="match status" value="1"/>
</dbReference>
<dbReference type="Gene3D" id="3.30.1360.120">
    <property type="entry name" value="Probable tRNA modification gtpase trme, domain 1"/>
    <property type="match status" value="1"/>
</dbReference>
<dbReference type="InterPro" id="IPR018948">
    <property type="entry name" value="GTP-bd_TrmE_N"/>
</dbReference>
<dbReference type="EMBL" id="OZ019910">
    <property type="protein sequence ID" value="CAK9211665.1"/>
    <property type="molecule type" value="Genomic_DNA"/>
</dbReference>
<proteinExistence type="inferred from homology"/>
<dbReference type="Proteomes" id="UP001497512">
    <property type="component" value="Chromosome 18"/>
</dbReference>
<dbReference type="InterPro" id="IPR027417">
    <property type="entry name" value="P-loop_NTPase"/>
</dbReference>
<dbReference type="InterPro" id="IPR025867">
    <property type="entry name" value="MnmE_helical"/>
</dbReference>
<name>A0ABP0U362_9BRYO</name>
<keyword evidence="4 5" id="KW-0342">GTP-binding</keyword>
<dbReference type="PANTHER" id="PTHR42714">
    <property type="entry name" value="TRNA MODIFICATION GTPASE GTPBP3"/>
    <property type="match status" value="1"/>
</dbReference>
<protein>
    <recommendedName>
        <fullName evidence="6">TrmE-type G domain-containing protein</fullName>
    </recommendedName>
</protein>
<dbReference type="PROSITE" id="PS51709">
    <property type="entry name" value="G_TRME"/>
    <property type="match status" value="1"/>
</dbReference>
<evidence type="ECO:0000256" key="4">
    <source>
        <dbReference type="ARBA" id="ARBA00023134"/>
    </source>
</evidence>
<sequence>MSSTMVSRLPRVVGVMPKYWSLESSLIHFCLPSSSFSSSSFLYCSSTFRLLWSGGSCIRKKGQQQQQYPFLKHPCFMTIDNNQFQAAAGNVSVYSSKDVRLEKKMKQQQEGNRVEEFLSTSTTTTKAEAVDDDTIAAIVTAMGGGSHQGAVAIVRLSGPSAVKIAARHFFPSKQVRNHHNPQDLNVLLPWRPKSHRVEHGLLRDASGTLIDEVLVVPMLAPRSYTREDVVEVQCHGGDVCVRRVLQLCLEAGARLAQPGEFTLRAFLNGRLDLAQAESVAQVVAAKTSAAAETALAGIQGGLSSFVQSLRMECIDLLVEMEARIDFDDEMPILDTNALIGRVETMSQRLQQALATAGRGHLLQSGLQVAIVGRPNVGKSSLLNAWSQSERAIVTDIPGTTRDIVEARMEVGGIMVNLLDTAGICNTLDIVEKIGIERSKAVAKGADVVVMVISASDGWTPDDSTIFQQKVVEVPSILVVNKVDRAAASSVVLPEVVEHVFFKKVAACAIQQVGMQELDMAILDLVGLGHVTSHGHQWAVNQRQAEQLMRANEALQRMKDSVHQQLPMDMWTIDLKEAALALGQISGDDVSEEVLSNIFSRFCIGK</sequence>